<organism evidence="4">
    <name type="scientific">Anopheles funestus</name>
    <name type="common">African malaria mosquito</name>
    <dbReference type="NCBI Taxonomy" id="62324"/>
    <lineage>
        <taxon>Eukaryota</taxon>
        <taxon>Metazoa</taxon>
        <taxon>Ecdysozoa</taxon>
        <taxon>Arthropoda</taxon>
        <taxon>Hexapoda</taxon>
        <taxon>Insecta</taxon>
        <taxon>Pterygota</taxon>
        <taxon>Neoptera</taxon>
        <taxon>Endopterygota</taxon>
        <taxon>Diptera</taxon>
        <taxon>Nematocera</taxon>
        <taxon>Culicoidea</taxon>
        <taxon>Culicidae</taxon>
        <taxon>Anophelinae</taxon>
        <taxon>Anopheles</taxon>
    </lineage>
</organism>
<keyword evidence="1" id="KW-0479">Metal-binding</keyword>
<dbReference type="VEuPathDB" id="VectorBase:AFUN2_014726"/>
<dbReference type="GO" id="GO:0008270">
    <property type="term" value="F:zinc ion binding"/>
    <property type="evidence" value="ECO:0007669"/>
    <property type="project" value="UniProtKB-KW"/>
</dbReference>
<keyword evidence="1" id="KW-0863">Zinc-finger</keyword>
<evidence type="ECO:0000256" key="1">
    <source>
        <dbReference type="PROSITE-ProRule" id="PRU00047"/>
    </source>
</evidence>
<dbReference type="STRING" id="62324.A0A182RLR3"/>
<evidence type="ECO:0000313" key="4">
    <source>
        <dbReference type="EnsemblMetazoa" id="AFUN007185-PA"/>
    </source>
</evidence>
<accession>A0A182RLR3</accession>
<reference evidence="4" key="1">
    <citation type="submission" date="2020-05" db="UniProtKB">
        <authorList>
            <consortium name="EnsemblMetazoa"/>
        </authorList>
    </citation>
    <scope>IDENTIFICATION</scope>
    <source>
        <strain evidence="4">FUMOZ</strain>
    </source>
</reference>
<feature type="compositionally biased region" description="Polar residues" evidence="2">
    <location>
        <begin position="92"/>
        <end position="104"/>
    </location>
</feature>
<evidence type="ECO:0000259" key="3">
    <source>
        <dbReference type="PROSITE" id="PS50158"/>
    </source>
</evidence>
<proteinExistence type="predicted"/>
<feature type="domain" description="CCHC-type" evidence="3">
    <location>
        <begin position="328"/>
        <end position="344"/>
    </location>
</feature>
<feature type="compositionally biased region" description="Basic and acidic residues" evidence="2">
    <location>
        <begin position="131"/>
        <end position="141"/>
    </location>
</feature>
<protein>
    <submittedName>
        <fullName evidence="4">CCHC-type domain-containing protein</fullName>
    </submittedName>
</protein>
<sequence length="393" mass="43386">MSLRSTAKEQCIVEISALEKAKMLREQECEEREALKEAADQHLQCFREYVSSVKGCESAKAKPKLLATILELLEMLFKENKSLLKRLETKTSKGSGNAESTVARTTEAPEFLQQTKKGRKPKAQKSAMETKAVKEKGDKVMPAKQAKKGKTVEPPKPAGHKAGPLRAAMPSKKQKPEAVLVKAGESSSYAEILKGLRNGENLKEVGEQVSKVRRAQNGDLLLELKRGKSPREIVPALEKHIGEKATLRALAPTVLLEVRDVDEVTTVEDVATAIEGQSGIAVPVDGIRLRKGRVPGTQVASLKVLLKKEKFKVGWSVCPIKATQRLTRCFKCWCVGHLSNRCPKEDRRDLFTPGNIVAVMIASGSAWGTVAREIKTIMVLLQQRAIRNERRNQ</sequence>
<name>A0A182RLR3_ANOFN</name>
<dbReference type="GO" id="GO:0003676">
    <property type="term" value="F:nucleic acid binding"/>
    <property type="evidence" value="ECO:0007669"/>
    <property type="project" value="InterPro"/>
</dbReference>
<dbReference type="PROSITE" id="PS50158">
    <property type="entry name" value="ZF_CCHC"/>
    <property type="match status" value="1"/>
</dbReference>
<feature type="region of interest" description="Disordered" evidence="2">
    <location>
        <begin position="89"/>
        <end position="108"/>
    </location>
</feature>
<dbReference type="InterPro" id="IPR001878">
    <property type="entry name" value="Znf_CCHC"/>
</dbReference>
<dbReference type="VEuPathDB" id="VectorBase:AFUN007185"/>
<evidence type="ECO:0000256" key="2">
    <source>
        <dbReference type="SAM" id="MobiDB-lite"/>
    </source>
</evidence>
<dbReference type="AlphaFoldDB" id="A0A182RLR3"/>
<keyword evidence="1" id="KW-0862">Zinc</keyword>
<dbReference type="EnsemblMetazoa" id="AFUN007185-RA">
    <property type="protein sequence ID" value="AFUN007185-PA"/>
    <property type="gene ID" value="AFUN007185"/>
</dbReference>
<feature type="region of interest" description="Disordered" evidence="2">
    <location>
        <begin position="113"/>
        <end position="173"/>
    </location>
</feature>